<dbReference type="Proteomes" id="UP001061991">
    <property type="component" value="Plasmid p_unnamed1"/>
</dbReference>
<protein>
    <submittedName>
        <fullName evidence="1">Uncharacterized protein</fullName>
    </submittedName>
</protein>
<name>A0ACD4CZ31_9HYPH</name>
<reference evidence="1" key="1">
    <citation type="submission" date="2022-09" db="EMBL/GenBank/DDBJ databases">
        <title>Interaction between co-microsymbionts with complementary sets of symbiotic genes in legume-rhizobium systems.</title>
        <authorList>
            <person name="Safronova V."/>
            <person name="Sazanova A."/>
            <person name="Afonin A."/>
            <person name="Chirak E."/>
        </authorList>
    </citation>
    <scope>NUCLEOTIDE SEQUENCE</scope>
    <source>
        <strain evidence="1">A18/3m</strain>
    </source>
</reference>
<keyword evidence="2" id="KW-1185">Reference proteome</keyword>
<dbReference type="EMBL" id="CP104972">
    <property type="protein sequence ID" value="UXN58872.1"/>
    <property type="molecule type" value="Genomic_DNA"/>
</dbReference>
<keyword evidence="1" id="KW-0614">Plasmid</keyword>
<organism evidence="1 2">
    <name type="scientific">Phyllobacterium zundukense</name>
    <dbReference type="NCBI Taxonomy" id="1867719"/>
    <lineage>
        <taxon>Bacteria</taxon>
        <taxon>Pseudomonadati</taxon>
        <taxon>Pseudomonadota</taxon>
        <taxon>Alphaproteobacteria</taxon>
        <taxon>Hyphomicrobiales</taxon>
        <taxon>Phyllobacteriaceae</taxon>
        <taxon>Phyllobacterium</taxon>
    </lineage>
</organism>
<sequence>MVFSTVPQTWITDKLAPDMTATQTQVVGRQRVMAAILFELRVVDMVAFQFAINRRTMPAEQSGYLIDGQFVFSIPIQFATFIQIELHVEARHAFFSKANTLML</sequence>
<evidence type="ECO:0000313" key="1">
    <source>
        <dbReference type="EMBL" id="UXN58872.1"/>
    </source>
</evidence>
<accession>A0ACD4CZ31</accession>
<proteinExistence type="predicted"/>
<gene>
    <name evidence="1" type="ORF">N8E88_08170</name>
</gene>
<geneLocation type="plasmid" evidence="1 2">
    <name>p_unnamed1</name>
</geneLocation>
<evidence type="ECO:0000313" key="2">
    <source>
        <dbReference type="Proteomes" id="UP001061991"/>
    </source>
</evidence>